<organism evidence="1 2">
    <name type="scientific">Nonomuraea marmarensis</name>
    <dbReference type="NCBI Taxonomy" id="3351344"/>
    <lineage>
        <taxon>Bacteria</taxon>
        <taxon>Bacillati</taxon>
        <taxon>Actinomycetota</taxon>
        <taxon>Actinomycetes</taxon>
        <taxon>Streptosporangiales</taxon>
        <taxon>Streptosporangiaceae</taxon>
        <taxon>Nonomuraea</taxon>
    </lineage>
</organism>
<dbReference type="Proteomes" id="UP001603978">
    <property type="component" value="Unassembled WGS sequence"/>
</dbReference>
<dbReference type="EMBL" id="JBICRM010000051">
    <property type="protein sequence ID" value="MFG1710546.1"/>
    <property type="molecule type" value="Genomic_DNA"/>
</dbReference>
<protein>
    <submittedName>
        <fullName evidence="1">Uncharacterized protein</fullName>
    </submittedName>
</protein>
<name>A0ABW7AVZ7_9ACTN</name>
<dbReference type="RefSeq" id="WP_393176428.1">
    <property type="nucleotide sequence ID" value="NZ_JBICRM010000051.1"/>
</dbReference>
<keyword evidence="2" id="KW-1185">Reference proteome</keyword>
<accession>A0ABW7AVZ7</accession>
<sequence length="45" mass="5154">MKRKVIEYLPFMGIVLVVCTASWLAGRTFPGPITGRRFKRRNESA</sequence>
<gene>
    <name evidence="1" type="ORF">ACFLIM_46005</name>
</gene>
<proteinExistence type="predicted"/>
<evidence type="ECO:0000313" key="2">
    <source>
        <dbReference type="Proteomes" id="UP001603978"/>
    </source>
</evidence>
<evidence type="ECO:0000313" key="1">
    <source>
        <dbReference type="EMBL" id="MFG1710546.1"/>
    </source>
</evidence>
<comment type="caution">
    <text evidence="1">The sequence shown here is derived from an EMBL/GenBank/DDBJ whole genome shotgun (WGS) entry which is preliminary data.</text>
</comment>
<reference evidence="1 2" key="1">
    <citation type="submission" date="2024-10" db="EMBL/GenBank/DDBJ databases">
        <authorList>
            <person name="Topkara A.R."/>
            <person name="Saygin H."/>
        </authorList>
    </citation>
    <scope>NUCLEOTIDE SEQUENCE [LARGE SCALE GENOMIC DNA]</scope>
    <source>
        <strain evidence="1 2">M3C6</strain>
    </source>
</reference>